<dbReference type="Proteomes" id="UP000834106">
    <property type="component" value="Chromosome 9"/>
</dbReference>
<evidence type="ECO:0000256" key="1">
    <source>
        <dbReference type="SAM" id="MobiDB-lite"/>
    </source>
</evidence>
<organism evidence="2 3">
    <name type="scientific">Fraxinus pennsylvanica</name>
    <dbReference type="NCBI Taxonomy" id="56036"/>
    <lineage>
        <taxon>Eukaryota</taxon>
        <taxon>Viridiplantae</taxon>
        <taxon>Streptophyta</taxon>
        <taxon>Embryophyta</taxon>
        <taxon>Tracheophyta</taxon>
        <taxon>Spermatophyta</taxon>
        <taxon>Magnoliopsida</taxon>
        <taxon>eudicotyledons</taxon>
        <taxon>Gunneridae</taxon>
        <taxon>Pentapetalae</taxon>
        <taxon>asterids</taxon>
        <taxon>lamiids</taxon>
        <taxon>Lamiales</taxon>
        <taxon>Oleaceae</taxon>
        <taxon>Oleeae</taxon>
        <taxon>Fraxinus</taxon>
    </lineage>
</organism>
<protein>
    <submittedName>
        <fullName evidence="2">Uncharacterized protein</fullName>
    </submittedName>
</protein>
<reference evidence="2" key="1">
    <citation type="submission" date="2023-05" db="EMBL/GenBank/DDBJ databases">
        <authorList>
            <person name="Huff M."/>
        </authorList>
    </citation>
    <scope>NUCLEOTIDE SEQUENCE</scope>
</reference>
<keyword evidence="3" id="KW-1185">Reference proteome</keyword>
<proteinExistence type="predicted"/>
<evidence type="ECO:0000313" key="3">
    <source>
        <dbReference type="Proteomes" id="UP000834106"/>
    </source>
</evidence>
<dbReference type="AlphaFoldDB" id="A0AAD1ZFY7"/>
<sequence length="105" mass="11380">MGRKILNDASRTIVNVEKRGFASVELKPVSNVMASFIQIMKHDIKAPNIKNYKTDTLPTDQGWGNINTGECSMENLEQKNSSGDGGGTDSSSLLILDVTAAFFSL</sequence>
<evidence type="ECO:0000313" key="2">
    <source>
        <dbReference type="EMBL" id="CAI9768634.1"/>
    </source>
</evidence>
<accession>A0AAD1ZFY7</accession>
<dbReference type="EMBL" id="OU503044">
    <property type="protein sequence ID" value="CAI9768634.1"/>
    <property type="molecule type" value="Genomic_DNA"/>
</dbReference>
<gene>
    <name evidence="2" type="ORF">FPE_LOCUS16064</name>
</gene>
<dbReference type="Gene3D" id="3.30.1370.30">
    <property type="match status" value="1"/>
</dbReference>
<feature type="region of interest" description="Disordered" evidence="1">
    <location>
        <begin position="63"/>
        <end position="91"/>
    </location>
</feature>
<name>A0AAD1ZFY7_9LAMI</name>